<name>A0ABQ3B816_9GAMM</name>
<dbReference type="InterPro" id="IPR050135">
    <property type="entry name" value="dGTPase-like"/>
</dbReference>
<protein>
    <recommendedName>
        <fullName evidence="1">HD/PDEase domain-containing protein</fullName>
    </recommendedName>
</protein>
<dbReference type="SUPFAM" id="SSF109604">
    <property type="entry name" value="HD-domain/PDEase-like"/>
    <property type="match status" value="1"/>
</dbReference>
<reference evidence="3" key="1">
    <citation type="journal article" date="2019" name="Int. J. Syst. Evol. Microbiol.">
        <title>The Global Catalogue of Microorganisms (GCM) 10K type strain sequencing project: providing services to taxonomists for standard genome sequencing and annotation.</title>
        <authorList>
            <consortium name="The Broad Institute Genomics Platform"/>
            <consortium name="The Broad Institute Genome Sequencing Center for Infectious Disease"/>
            <person name="Wu L."/>
            <person name="Ma J."/>
        </authorList>
    </citation>
    <scope>NUCLEOTIDE SEQUENCE [LARGE SCALE GENOMIC DNA]</scope>
    <source>
        <strain evidence="3">KCTC 22280</strain>
    </source>
</reference>
<evidence type="ECO:0000313" key="3">
    <source>
        <dbReference type="Proteomes" id="UP000601597"/>
    </source>
</evidence>
<keyword evidence="3" id="KW-1185">Reference proteome</keyword>
<sequence>MRKAVNDLLGAYDKIIMDPVHGGIPLYRHEIRVIDHPLFQRLRNICQNDILSLVFPGATHSRFLHSVGVMHVGGRMFRAMIDAYLRERQLSEQVDLTLSQLDAIDYLAKTIRLGCLLHDSGHSSFSHQFTQARRIHDLMAQPGRFEQLWEGADFHRYFKEIPPELEHEHYSVRVAHDILSSIDLEQAGLYPEDVMGIMETTQVSPSEAFCRHAHTFWEFIAGGDSDAGRLRNADIPRLVMDMLSSIVSGEIDADRADYMLRDGFHSSVTIGGFNLDHLLSNLRFGWDTRTPWLGLAITHKGLGALEDFVYSRHQMYRKVYAHKTALGFDWLLREAINEALEDPEIFDWVNTCLSDIGYFADLTDSFFWEAFRRIARRRPDSYSRCIVDRVKLRHLDTRENLNPDELGAHRHWLARELSLPPGDVVTCTMRAKFSRIGESFDGIQVLVRDPITRSRRLQRISDVSAFFSKFADGTITHFYLRPREITGQSARH</sequence>
<dbReference type="SMART" id="SM00471">
    <property type="entry name" value="HDc"/>
    <property type="match status" value="1"/>
</dbReference>
<accession>A0ABQ3B816</accession>
<feature type="domain" description="HD/PDEase" evidence="1">
    <location>
        <begin position="58"/>
        <end position="268"/>
    </location>
</feature>
<comment type="caution">
    <text evidence="2">The sequence shown here is derived from an EMBL/GenBank/DDBJ whole genome shotgun (WGS) entry which is preliminary data.</text>
</comment>
<dbReference type="RefSeq" id="WP_189577752.1">
    <property type="nucleotide sequence ID" value="NZ_BMXV01000008.1"/>
</dbReference>
<dbReference type="PANTHER" id="PTHR11373">
    <property type="entry name" value="DEOXYNUCLEOSIDE TRIPHOSPHATE TRIPHOSPHOHYDROLASE"/>
    <property type="match status" value="1"/>
</dbReference>
<dbReference type="InterPro" id="IPR003607">
    <property type="entry name" value="HD/PDEase_dom"/>
</dbReference>
<proteinExistence type="predicted"/>
<dbReference type="PANTHER" id="PTHR11373:SF4">
    <property type="entry name" value="DEOXYNUCLEOSIDE TRIPHOSPHATE TRIPHOSPHOHYDROLASE SAMHD1"/>
    <property type="match status" value="1"/>
</dbReference>
<evidence type="ECO:0000259" key="1">
    <source>
        <dbReference type="SMART" id="SM00471"/>
    </source>
</evidence>
<dbReference type="Gene3D" id="1.10.3210.10">
    <property type="entry name" value="Hypothetical protein af1432"/>
    <property type="match status" value="1"/>
</dbReference>
<organism evidence="2 3">
    <name type="scientific">Marinobacter zhanjiangensis</name>
    <dbReference type="NCBI Taxonomy" id="578215"/>
    <lineage>
        <taxon>Bacteria</taxon>
        <taxon>Pseudomonadati</taxon>
        <taxon>Pseudomonadota</taxon>
        <taxon>Gammaproteobacteria</taxon>
        <taxon>Pseudomonadales</taxon>
        <taxon>Marinobacteraceae</taxon>
        <taxon>Marinobacter</taxon>
    </lineage>
</organism>
<gene>
    <name evidence="2" type="ORF">GCM10007071_31420</name>
</gene>
<evidence type="ECO:0000313" key="2">
    <source>
        <dbReference type="EMBL" id="GGY81783.1"/>
    </source>
</evidence>
<dbReference type="Proteomes" id="UP000601597">
    <property type="component" value="Unassembled WGS sequence"/>
</dbReference>
<dbReference type="EMBL" id="BMXV01000008">
    <property type="protein sequence ID" value="GGY81783.1"/>
    <property type="molecule type" value="Genomic_DNA"/>
</dbReference>